<organism evidence="1 2">
    <name type="scientific">Caballeronia mineralivorans PML1(12)</name>
    <dbReference type="NCBI Taxonomy" id="908627"/>
    <lineage>
        <taxon>Bacteria</taxon>
        <taxon>Pseudomonadati</taxon>
        <taxon>Pseudomonadota</taxon>
        <taxon>Betaproteobacteria</taxon>
        <taxon>Burkholderiales</taxon>
        <taxon>Burkholderiaceae</taxon>
        <taxon>Caballeronia</taxon>
    </lineage>
</organism>
<evidence type="ECO:0000313" key="2">
    <source>
        <dbReference type="Proteomes" id="UP000035963"/>
    </source>
</evidence>
<dbReference type="EMBL" id="AEJF01000185">
    <property type="protein sequence ID" value="KLU22236.1"/>
    <property type="molecule type" value="Genomic_DNA"/>
</dbReference>
<gene>
    <name evidence="1" type="ORF">EOS_31565</name>
</gene>
<protein>
    <submittedName>
        <fullName evidence="1">Uncharacterized protein</fullName>
    </submittedName>
</protein>
<dbReference type="Proteomes" id="UP000035963">
    <property type="component" value="Unassembled WGS sequence"/>
</dbReference>
<dbReference type="AlphaFoldDB" id="A0A0J1CPH0"/>
<proteinExistence type="predicted"/>
<dbReference type="PATRIC" id="fig|908627.4.peg.7041"/>
<name>A0A0J1CPH0_9BURK</name>
<sequence length="180" mass="20355">MNESNKSADGNAIEAEQHNKLESAKALSADVHELRIEIWAGLAARYEGTRAQLEAEGVIPEGTVWPTGTNRVSWESAGCGFVLRRCRAPGIRGPKKIWSDGDWWCLDIDDCMGHDGIVQREITRRTRELERFKYLQTARGGAEFKEQYSRFLKARHDKRFQAFKALIPALAPRRGARKAT</sequence>
<dbReference type="RefSeq" id="WP_047896134.1">
    <property type="nucleotide sequence ID" value="NZ_AEJF01000185.1"/>
</dbReference>
<accession>A0A0J1CPH0</accession>
<evidence type="ECO:0000313" key="1">
    <source>
        <dbReference type="EMBL" id="KLU22236.1"/>
    </source>
</evidence>
<dbReference type="OrthoDB" id="9092138at2"/>
<reference evidence="1 2" key="1">
    <citation type="journal article" date="2015" name="Genome Announc.">
        <title>Draft Genome Sequence of Burkholderia sp. Strain PML1(12), an Ectomycorrhizosphere-Inhabiting Bacterium with Effective Mineral-Weathering Ability.</title>
        <authorList>
            <person name="Uroz S."/>
            <person name="Oger P."/>
        </authorList>
    </citation>
    <scope>NUCLEOTIDE SEQUENCE [LARGE SCALE GENOMIC DNA]</scope>
    <source>
        <strain evidence="2">PML1(12)</strain>
    </source>
</reference>
<comment type="caution">
    <text evidence="1">The sequence shown here is derived from an EMBL/GenBank/DDBJ whole genome shotgun (WGS) entry which is preliminary data.</text>
</comment>
<keyword evidence="2" id="KW-1185">Reference proteome</keyword>